<evidence type="ECO:0000313" key="1">
    <source>
        <dbReference type="EMBL" id="ALN55430.1"/>
    </source>
</evidence>
<name>A0A0S2DA49_LYSEN</name>
<protein>
    <submittedName>
        <fullName evidence="1">Uncharacterized protein</fullName>
    </submittedName>
</protein>
<dbReference type="KEGG" id="lez:GLE_0071"/>
<proteinExistence type="predicted"/>
<accession>A0A0S2DA49</accession>
<gene>
    <name evidence="1" type="ORF">GLE_0071</name>
</gene>
<evidence type="ECO:0000313" key="2">
    <source>
        <dbReference type="Proteomes" id="UP000061569"/>
    </source>
</evidence>
<dbReference type="EMBL" id="CP013140">
    <property type="protein sequence ID" value="ALN55430.1"/>
    <property type="molecule type" value="Genomic_DNA"/>
</dbReference>
<dbReference type="STRING" id="69.GLE_0071"/>
<dbReference type="PATRIC" id="fig|69.6.peg.77"/>
<sequence>MARASAFAHSAFTRSVCARAASATRTTTPAEATTMIRITSERGLSPVKPLASPLRNASIAVCRQRHRVQQA</sequence>
<reference evidence="1 2" key="1">
    <citation type="submission" date="2015-11" db="EMBL/GenBank/DDBJ databases">
        <title>Genome sequences of Lysobacter enzymogenes strain C3 and Lysobacter antibioticus ATCC 29479.</title>
        <authorList>
            <person name="Kobayashi D.Y."/>
        </authorList>
    </citation>
    <scope>NUCLEOTIDE SEQUENCE [LARGE SCALE GENOMIC DNA]</scope>
    <source>
        <strain evidence="1 2">C3</strain>
    </source>
</reference>
<dbReference type="AlphaFoldDB" id="A0A0S2DA49"/>
<organism evidence="1 2">
    <name type="scientific">Lysobacter enzymogenes</name>
    <dbReference type="NCBI Taxonomy" id="69"/>
    <lineage>
        <taxon>Bacteria</taxon>
        <taxon>Pseudomonadati</taxon>
        <taxon>Pseudomonadota</taxon>
        <taxon>Gammaproteobacteria</taxon>
        <taxon>Lysobacterales</taxon>
        <taxon>Lysobacteraceae</taxon>
        <taxon>Lysobacter</taxon>
    </lineage>
</organism>
<dbReference type="Proteomes" id="UP000061569">
    <property type="component" value="Chromosome"/>
</dbReference>